<gene>
    <name evidence="1" type="ORF">HTAM1171_LOCUS3291</name>
</gene>
<protein>
    <submittedName>
        <fullName evidence="1">Uncharacterized protein</fullName>
    </submittedName>
</protein>
<organism evidence="1">
    <name type="scientific">Helicotheca tamesis</name>
    <dbReference type="NCBI Taxonomy" id="374047"/>
    <lineage>
        <taxon>Eukaryota</taxon>
        <taxon>Sar</taxon>
        <taxon>Stramenopiles</taxon>
        <taxon>Ochrophyta</taxon>
        <taxon>Bacillariophyta</taxon>
        <taxon>Mediophyceae</taxon>
        <taxon>Lithodesmiophycidae</taxon>
        <taxon>Lithodesmiales</taxon>
        <taxon>Lithodesmiaceae</taxon>
        <taxon>Helicotheca</taxon>
    </lineage>
</organism>
<dbReference type="AlphaFoldDB" id="A0A7S2MEV5"/>
<sequence>MSTLFQSSKENAVLMDDSSKLVRFSKINVREYEITLGHNPGCKRGPPIGIGSGYIEKDPVDINVYEKRRNKRRTRDELYTDCHERRSLLQSVGFSVGDILAVEQEVARTQKARKIARNAYFAGRQIERKRIPV</sequence>
<dbReference type="EMBL" id="HBGV01005502">
    <property type="protein sequence ID" value="CAD9479370.1"/>
    <property type="molecule type" value="Transcribed_RNA"/>
</dbReference>
<accession>A0A7S2MEV5</accession>
<proteinExistence type="predicted"/>
<name>A0A7S2MEV5_9STRA</name>
<reference evidence="1" key="1">
    <citation type="submission" date="2021-01" db="EMBL/GenBank/DDBJ databases">
        <authorList>
            <person name="Corre E."/>
            <person name="Pelletier E."/>
            <person name="Niang G."/>
            <person name="Scheremetjew M."/>
            <person name="Finn R."/>
            <person name="Kale V."/>
            <person name="Holt S."/>
            <person name="Cochrane G."/>
            <person name="Meng A."/>
            <person name="Brown T."/>
            <person name="Cohen L."/>
        </authorList>
    </citation>
    <scope>NUCLEOTIDE SEQUENCE</scope>
    <source>
        <strain evidence="1">CCMP826</strain>
    </source>
</reference>
<evidence type="ECO:0000313" key="1">
    <source>
        <dbReference type="EMBL" id="CAD9479370.1"/>
    </source>
</evidence>